<dbReference type="InterPro" id="IPR002893">
    <property type="entry name" value="Znf_MYND"/>
</dbReference>
<dbReference type="InterPro" id="IPR046341">
    <property type="entry name" value="SET_dom_sf"/>
</dbReference>
<dbReference type="GO" id="GO:0008270">
    <property type="term" value="F:zinc ion binding"/>
    <property type="evidence" value="ECO:0007669"/>
    <property type="project" value="UniProtKB-KW"/>
</dbReference>
<evidence type="ECO:0000256" key="1">
    <source>
        <dbReference type="ARBA" id="ARBA00012182"/>
    </source>
</evidence>
<keyword evidence="2" id="KW-0489">Methyltransferase</keyword>
<evidence type="ECO:0000313" key="11">
    <source>
        <dbReference type="Proteomes" id="UP001181693"/>
    </source>
</evidence>
<accession>A0AAV3AHV5</accession>
<keyword evidence="5 8" id="KW-0863">Zinc-finger</keyword>
<protein>
    <recommendedName>
        <fullName evidence="1">[histone H3]-lysine(4) N-trimethyltransferase</fullName>
        <ecNumber evidence="1">2.1.1.354</ecNumber>
    </recommendedName>
</protein>
<dbReference type="GO" id="GO:0032259">
    <property type="term" value="P:methylation"/>
    <property type="evidence" value="ECO:0007669"/>
    <property type="project" value="UniProtKB-KW"/>
</dbReference>
<sequence>MPRNFEKFQSPGKGNGLRAARDLDVGETVANAEPFVYTVCRNQNRGATCYHCLRRNEKLQRCSQCKFAYYCNMNCQPSFLDSELQQICKYLIGKILHEQPDCGFEDLYTIHDLQSHFKELNEEMQEGLRHLAATLEQYLKKEIQVSSQLPPGFHILEYFGKSLGVSKINKTKNVFS</sequence>
<reference evidence="10" key="1">
    <citation type="thesis" date="2020" institute="ProQuest LLC" country="789 East Eisenhower Parkway, Ann Arbor, MI, USA">
        <title>Comparative Genomics and Chromosome Evolution.</title>
        <authorList>
            <person name="Mudd A.B."/>
        </authorList>
    </citation>
    <scope>NUCLEOTIDE SEQUENCE</scope>
    <source>
        <strain evidence="10">1538</strain>
        <tissue evidence="10">Blood</tissue>
    </source>
</reference>
<dbReference type="InterPro" id="IPR050869">
    <property type="entry name" value="H3K4_H4K5_MeTrfase"/>
</dbReference>
<dbReference type="GO" id="GO:0140999">
    <property type="term" value="F:histone H3K4 trimethyltransferase activity"/>
    <property type="evidence" value="ECO:0007669"/>
    <property type="project" value="UniProtKB-EC"/>
</dbReference>
<dbReference type="SUPFAM" id="SSF82199">
    <property type="entry name" value="SET domain"/>
    <property type="match status" value="1"/>
</dbReference>
<evidence type="ECO:0000259" key="9">
    <source>
        <dbReference type="PROSITE" id="PS50865"/>
    </source>
</evidence>
<name>A0AAV3AHV5_PYXAD</name>
<evidence type="ECO:0000256" key="8">
    <source>
        <dbReference type="PROSITE-ProRule" id="PRU00134"/>
    </source>
</evidence>
<dbReference type="EMBL" id="DYDO01000004">
    <property type="protein sequence ID" value="DBA26899.1"/>
    <property type="molecule type" value="Genomic_DNA"/>
</dbReference>
<evidence type="ECO:0000256" key="5">
    <source>
        <dbReference type="ARBA" id="ARBA00022771"/>
    </source>
</evidence>
<evidence type="ECO:0000313" key="10">
    <source>
        <dbReference type="EMBL" id="DBA26899.1"/>
    </source>
</evidence>
<keyword evidence="2" id="KW-0808">Transferase</keyword>
<comment type="catalytic activity">
    <reaction evidence="7">
        <text>L-lysyl(4)-[histone H3] + 3 S-adenosyl-L-methionine = N(6),N(6),N(6)-trimethyl-L-lysyl(4)-[histone H3] + 3 S-adenosyl-L-homocysteine + 3 H(+)</text>
        <dbReference type="Rhea" id="RHEA:60260"/>
        <dbReference type="Rhea" id="RHEA-COMP:15537"/>
        <dbReference type="Rhea" id="RHEA-COMP:15547"/>
        <dbReference type="ChEBI" id="CHEBI:15378"/>
        <dbReference type="ChEBI" id="CHEBI:29969"/>
        <dbReference type="ChEBI" id="CHEBI:57856"/>
        <dbReference type="ChEBI" id="CHEBI:59789"/>
        <dbReference type="ChEBI" id="CHEBI:61961"/>
        <dbReference type="EC" id="2.1.1.354"/>
    </reaction>
</comment>
<dbReference type="Gene3D" id="6.10.140.2220">
    <property type="match status" value="1"/>
</dbReference>
<dbReference type="PROSITE" id="PS50865">
    <property type="entry name" value="ZF_MYND_2"/>
    <property type="match status" value="1"/>
</dbReference>
<dbReference type="PANTHER" id="PTHR12197:SF251">
    <property type="entry name" value="EG:BACR7C10.4 PROTEIN"/>
    <property type="match status" value="1"/>
</dbReference>
<proteinExistence type="predicted"/>
<comment type="caution">
    <text evidence="10">The sequence shown here is derived from an EMBL/GenBank/DDBJ whole genome shotgun (WGS) entry which is preliminary data.</text>
</comment>
<dbReference type="Pfam" id="PF01753">
    <property type="entry name" value="zf-MYND"/>
    <property type="match status" value="1"/>
</dbReference>
<keyword evidence="11" id="KW-1185">Reference proteome</keyword>
<organism evidence="10 11">
    <name type="scientific">Pyxicephalus adspersus</name>
    <name type="common">African bullfrog</name>
    <dbReference type="NCBI Taxonomy" id="30357"/>
    <lineage>
        <taxon>Eukaryota</taxon>
        <taxon>Metazoa</taxon>
        <taxon>Chordata</taxon>
        <taxon>Craniata</taxon>
        <taxon>Vertebrata</taxon>
        <taxon>Euteleostomi</taxon>
        <taxon>Amphibia</taxon>
        <taxon>Batrachia</taxon>
        <taxon>Anura</taxon>
        <taxon>Neobatrachia</taxon>
        <taxon>Ranoidea</taxon>
        <taxon>Pyxicephalidae</taxon>
        <taxon>Pyxicephalinae</taxon>
        <taxon>Pyxicephalus</taxon>
    </lineage>
</organism>
<dbReference type="PANTHER" id="PTHR12197">
    <property type="entry name" value="HISTONE-LYSINE N-METHYLTRANSFERASE SMYD"/>
    <property type="match status" value="1"/>
</dbReference>
<feature type="domain" description="MYND-type" evidence="9">
    <location>
        <begin position="49"/>
        <end position="88"/>
    </location>
</feature>
<gene>
    <name evidence="10" type="ORF">GDO54_011098</name>
</gene>
<evidence type="ECO:0000256" key="3">
    <source>
        <dbReference type="ARBA" id="ARBA00022691"/>
    </source>
</evidence>
<dbReference type="GO" id="GO:0005634">
    <property type="term" value="C:nucleus"/>
    <property type="evidence" value="ECO:0007669"/>
    <property type="project" value="TreeGrafter"/>
</dbReference>
<evidence type="ECO:0000256" key="2">
    <source>
        <dbReference type="ARBA" id="ARBA00022603"/>
    </source>
</evidence>
<evidence type="ECO:0000256" key="6">
    <source>
        <dbReference type="ARBA" id="ARBA00022833"/>
    </source>
</evidence>
<dbReference type="Proteomes" id="UP001181693">
    <property type="component" value="Unassembled WGS sequence"/>
</dbReference>
<dbReference type="Gene3D" id="1.10.220.160">
    <property type="match status" value="1"/>
</dbReference>
<dbReference type="AlphaFoldDB" id="A0AAV3AHV5"/>
<keyword evidence="3" id="KW-0949">S-adenosyl-L-methionine</keyword>
<keyword evidence="4" id="KW-0479">Metal-binding</keyword>
<dbReference type="EC" id="2.1.1.354" evidence="1"/>
<evidence type="ECO:0000256" key="7">
    <source>
        <dbReference type="ARBA" id="ARBA00047571"/>
    </source>
</evidence>
<keyword evidence="6" id="KW-0862">Zinc</keyword>
<evidence type="ECO:0000256" key="4">
    <source>
        <dbReference type="ARBA" id="ARBA00022723"/>
    </source>
</evidence>